<dbReference type="PROSITE" id="PS00136">
    <property type="entry name" value="SUBTILASE_ASP"/>
    <property type="match status" value="1"/>
</dbReference>
<feature type="active site" description="Charge relay system" evidence="5">
    <location>
        <position position="307"/>
    </location>
</feature>
<dbReference type="InterPro" id="IPR023827">
    <property type="entry name" value="Peptidase_S8_Asp-AS"/>
</dbReference>
<protein>
    <submittedName>
        <fullName evidence="7">S8 family serine peptidase</fullName>
    </submittedName>
</protein>
<name>A0A6C0U9G0_9GAMM</name>
<reference evidence="7 8" key="1">
    <citation type="submission" date="2020-02" db="EMBL/GenBank/DDBJ databases">
        <title>Genome sequencing for Kineobactrum sp. M2.</title>
        <authorList>
            <person name="Park S.-J."/>
        </authorList>
    </citation>
    <scope>NUCLEOTIDE SEQUENCE [LARGE SCALE GENOMIC DNA]</scope>
    <source>
        <strain evidence="7 8">M2</strain>
    </source>
</reference>
<dbReference type="AlphaFoldDB" id="A0A6C0U9G0"/>
<feature type="active site" description="Charge relay system" evidence="5">
    <location>
        <position position="267"/>
    </location>
</feature>
<dbReference type="Pfam" id="PF00082">
    <property type="entry name" value="Peptidase_S8"/>
    <property type="match status" value="1"/>
</dbReference>
<evidence type="ECO:0000313" key="8">
    <source>
        <dbReference type="Proteomes" id="UP000477680"/>
    </source>
</evidence>
<feature type="domain" description="Peptidase S8/S53" evidence="6">
    <location>
        <begin position="258"/>
        <end position="460"/>
    </location>
</feature>
<dbReference type="InterPro" id="IPR015500">
    <property type="entry name" value="Peptidase_S8_subtilisin-rel"/>
</dbReference>
<comment type="similarity">
    <text evidence="1 5">Belongs to the peptidase S8 family.</text>
</comment>
<evidence type="ECO:0000256" key="5">
    <source>
        <dbReference type="PROSITE-ProRule" id="PRU01240"/>
    </source>
</evidence>
<dbReference type="GO" id="GO:0004252">
    <property type="term" value="F:serine-type endopeptidase activity"/>
    <property type="evidence" value="ECO:0007669"/>
    <property type="project" value="UniProtKB-UniRule"/>
</dbReference>
<feature type="active site" description="Charge relay system" evidence="5">
    <location>
        <position position="476"/>
    </location>
</feature>
<dbReference type="Gene3D" id="3.40.50.200">
    <property type="entry name" value="Peptidase S8/S53 domain"/>
    <property type="match status" value="1"/>
</dbReference>
<gene>
    <name evidence="7" type="ORF">G3T16_13650</name>
</gene>
<dbReference type="KEGG" id="kim:G3T16_13650"/>
<organism evidence="7 8">
    <name type="scientific">Kineobactrum salinum</name>
    <dbReference type="NCBI Taxonomy" id="2708301"/>
    <lineage>
        <taxon>Bacteria</taxon>
        <taxon>Pseudomonadati</taxon>
        <taxon>Pseudomonadota</taxon>
        <taxon>Gammaproteobacteria</taxon>
        <taxon>Cellvibrionales</taxon>
        <taxon>Halieaceae</taxon>
        <taxon>Kineobactrum</taxon>
    </lineage>
</organism>
<proteinExistence type="inferred from homology"/>
<evidence type="ECO:0000256" key="4">
    <source>
        <dbReference type="ARBA" id="ARBA00022825"/>
    </source>
</evidence>
<dbReference type="InterPro" id="IPR036852">
    <property type="entry name" value="Peptidase_S8/S53_dom_sf"/>
</dbReference>
<keyword evidence="2 5" id="KW-0645">Protease</keyword>
<dbReference type="PANTHER" id="PTHR43806:SF65">
    <property type="entry name" value="SERINE PROTEASE APRX"/>
    <property type="match status" value="1"/>
</dbReference>
<dbReference type="PANTHER" id="PTHR43806">
    <property type="entry name" value="PEPTIDASE S8"/>
    <property type="match status" value="1"/>
</dbReference>
<dbReference type="GO" id="GO:0006508">
    <property type="term" value="P:proteolysis"/>
    <property type="evidence" value="ECO:0007669"/>
    <property type="project" value="UniProtKB-KW"/>
</dbReference>
<dbReference type="PROSITE" id="PS51892">
    <property type="entry name" value="SUBTILASE"/>
    <property type="match status" value="1"/>
</dbReference>
<evidence type="ECO:0000256" key="3">
    <source>
        <dbReference type="ARBA" id="ARBA00022801"/>
    </source>
</evidence>
<sequence>MHRLPRIAGYLPLILCATLVLVAATGTEAAGSKLLRIMLQGESASEMRALVEQHGGTVTHDLPIIDAVGADVTADQLQQIRQAPGISRIIDDLSVDVPEPVPPVTDTCDVGGALEAQLVEQGIRWKLYNKHADAARLQTLSFSWPAALGTLQSLTLGDQELIRESRPKADDDRFTVSVSYPETEAPALVQNATLAANFATPLTELSDGRWLQRDFSLSLEFKGECSTKLIPGYPDYAADTYYPQVAGAAELHQLGVTGKGVTVAVLDSGLWEHTALARDTQGQPRILGRYDAIADRAGEEVFDDSGHGTHMTSVIAHSGQVLEDGMKPSGSFKGIAPDAGLVAVKAFDDEGQGDFLDIVRGVQWIVDHRERLDIKVLNLSFAARPRWPYFLDPINQALMRAWAAGITVVAAAGNEGPDAMTIGSPGNLPYLITVGAITDSWTTDSRDDDYIPDFSSRGPLPAATSSLTSSLRAGISQA</sequence>
<dbReference type="InterPro" id="IPR037045">
    <property type="entry name" value="S8pro/Inhibitor_I9_sf"/>
</dbReference>
<evidence type="ECO:0000259" key="6">
    <source>
        <dbReference type="Pfam" id="PF00082"/>
    </source>
</evidence>
<evidence type="ECO:0000256" key="2">
    <source>
        <dbReference type="ARBA" id="ARBA00022670"/>
    </source>
</evidence>
<keyword evidence="4 5" id="KW-0720">Serine protease</keyword>
<dbReference type="InterPro" id="IPR000209">
    <property type="entry name" value="Peptidase_S8/S53_dom"/>
</dbReference>
<evidence type="ECO:0000313" key="7">
    <source>
        <dbReference type="EMBL" id="QIB66294.1"/>
    </source>
</evidence>
<dbReference type="Gene3D" id="3.30.70.80">
    <property type="entry name" value="Peptidase S8 propeptide/proteinase inhibitor I9"/>
    <property type="match status" value="1"/>
</dbReference>
<dbReference type="InterPro" id="IPR050131">
    <property type="entry name" value="Peptidase_S8_subtilisin-like"/>
</dbReference>
<accession>A0A6C0U9G0</accession>
<dbReference type="Proteomes" id="UP000477680">
    <property type="component" value="Chromosome"/>
</dbReference>
<evidence type="ECO:0000256" key="1">
    <source>
        <dbReference type="ARBA" id="ARBA00011073"/>
    </source>
</evidence>
<keyword evidence="8" id="KW-1185">Reference proteome</keyword>
<keyword evidence="3 5" id="KW-0378">Hydrolase</keyword>
<dbReference type="EMBL" id="CP048711">
    <property type="protein sequence ID" value="QIB66294.1"/>
    <property type="molecule type" value="Genomic_DNA"/>
</dbReference>
<dbReference type="SUPFAM" id="SSF54897">
    <property type="entry name" value="Protease propeptides/inhibitors"/>
    <property type="match status" value="1"/>
</dbReference>
<dbReference type="PRINTS" id="PR00723">
    <property type="entry name" value="SUBTILISIN"/>
</dbReference>
<dbReference type="SUPFAM" id="SSF52743">
    <property type="entry name" value="Subtilisin-like"/>
    <property type="match status" value="1"/>
</dbReference>